<keyword evidence="1" id="KW-0378">Hydrolase</keyword>
<evidence type="ECO:0000313" key="4">
    <source>
        <dbReference type="Proteomes" id="UP000422822"/>
    </source>
</evidence>
<dbReference type="RefSeq" id="WP_158406359.1">
    <property type="nucleotide sequence ID" value="NZ_CP033454.1"/>
</dbReference>
<dbReference type="InterPro" id="IPR029501">
    <property type="entry name" value="EndoU_bac"/>
</dbReference>
<protein>
    <recommendedName>
        <fullName evidence="2">Bacterial EndoU nuclease domain-containing protein</fullName>
    </recommendedName>
</protein>
<feature type="domain" description="Bacterial EndoU nuclease" evidence="2">
    <location>
        <begin position="126"/>
        <end position="252"/>
    </location>
</feature>
<name>A0AAE6Q8P1_EHRRU</name>
<dbReference type="GO" id="GO:0004519">
    <property type="term" value="F:endonuclease activity"/>
    <property type="evidence" value="ECO:0007669"/>
    <property type="project" value="InterPro"/>
</dbReference>
<reference evidence="3 4" key="1">
    <citation type="submission" date="2018-10" db="EMBL/GenBank/DDBJ databases">
        <title>Propagation and draft genome sequences of three atypical Erhlichia ruminantium isolates.</title>
        <authorList>
            <person name="Liebenberg J."/>
            <person name="Steyn H."/>
            <person name="Josemans A."/>
            <person name="Zweygarth E."/>
        </authorList>
    </citation>
    <scope>NUCLEOTIDE SEQUENCE [LARGE SCALE GENOMIC DNA]</scope>
    <source>
        <strain evidence="3 4">Omatjenne</strain>
    </source>
</reference>
<sequence length="272" mass="31459">MSFYKYISYLYILLVPLNLMAVTAHDSTRECVDSVSGFNFFFKPTQESKCDLPIMPELNKFDQAVLDLCGSWGDKPKIEGFRHMLDDVKYKEYIDKIYTELDHQVFSPNADLETFKRELARLWFRRRGFTHIMCGEPRKNRLAGMHFFGRYIQAQQNGWAGRYYHPSDEVSDKIFTVGIIFKNPYSNRLIIDNRKGYDLSHADDIIIYATKAYKGLSQSINLTTNKFCLYEYNGITYSLVASKDAIVTFFSDLTPSCRAGKGECNCIKDTIS</sequence>
<dbReference type="Pfam" id="PF14436">
    <property type="entry name" value="EndoU_bacteria"/>
    <property type="match status" value="1"/>
</dbReference>
<dbReference type="AlphaFoldDB" id="A0AAE6Q8P1"/>
<evidence type="ECO:0000313" key="3">
    <source>
        <dbReference type="EMBL" id="QGR03189.1"/>
    </source>
</evidence>
<gene>
    <name evidence="3" type="ORF">EDL80_01015</name>
</gene>
<organism evidence="3 4">
    <name type="scientific">Ehrlichia ruminantium</name>
    <name type="common">heartwater rickettsia</name>
    <name type="synonym">Cowdria ruminantium</name>
    <dbReference type="NCBI Taxonomy" id="779"/>
    <lineage>
        <taxon>Bacteria</taxon>
        <taxon>Pseudomonadati</taxon>
        <taxon>Pseudomonadota</taxon>
        <taxon>Alphaproteobacteria</taxon>
        <taxon>Rickettsiales</taxon>
        <taxon>Anaplasmataceae</taxon>
        <taxon>Ehrlichia</taxon>
    </lineage>
</organism>
<evidence type="ECO:0000256" key="1">
    <source>
        <dbReference type="ARBA" id="ARBA00022801"/>
    </source>
</evidence>
<proteinExistence type="predicted"/>
<dbReference type="SUPFAM" id="SSF142877">
    <property type="entry name" value="EndoU-like"/>
    <property type="match status" value="1"/>
</dbReference>
<dbReference type="InterPro" id="IPR037227">
    <property type="entry name" value="EndoU-like"/>
</dbReference>
<dbReference type="Proteomes" id="UP000422822">
    <property type="component" value="Chromosome"/>
</dbReference>
<dbReference type="GO" id="GO:0016787">
    <property type="term" value="F:hydrolase activity"/>
    <property type="evidence" value="ECO:0007669"/>
    <property type="project" value="UniProtKB-KW"/>
</dbReference>
<keyword evidence="4" id="KW-1185">Reference proteome</keyword>
<evidence type="ECO:0000259" key="2">
    <source>
        <dbReference type="Pfam" id="PF14436"/>
    </source>
</evidence>
<dbReference type="GO" id="GO:0004540">
    <property type="term" value="F:RNA nuclease activity"/>
    <property type="evidence" value="ECO:0007669"/>
    <property type="project" value="UniProtKB-ARBA"/>
</dbReference>
<dbReference type="EMBL" id="CP033455">
    <property type="protein sequence ID" value="QGR03189.1"/>
    <property type="molecule type" value="Genomic_DNA"/>
</dbReference>
<accession>A0AAE6Q8P1</accession>